<dbReference type="OrthoDB" id="3830374at2"/>
<dbReference type="GO" id="GO:0006355">
    <property type="term" value="P:regulation of DNA-templated transcription"/>
    <property type="evidence" value="ECO:0007669"/>
    <property type="project" value="InterPro"/>
</dbReference>
<evidence type="ECO:0000313" key="2">
    <source>
        <dbReference type="EMBL" id="OLF10424.1"/>
    </source>
</evidence>
<name>A0A1Q8C7T1_9PSEU</name>
<sequence length="214" mass="23018">MTEELWTIEQLPDQVAELLSGNYDGQSNGRVRELPNRRTIRWYTTIGLVDRPVAARGRTALYGPRHLLQLAAVKRLQAAGRTLAEIQEELVGASNRQLAEIAQVSPIDVSWTREPVRVGAFWRTATHTPTSDANSVVADDDTVTVSGPARSHEPVPAASTAYGIRLGDGVTVVLDTAARPLEPDELAAVAAAAAPLLDLLDRLGLASSAGKERR</sequence>
<dbReference type="RefSeq" id="WP_075129455.1">
    <property type="nucleotide sequence ID" value="NZ_MSIE01000075.1"/>
</dbReference>
<comment type="caution">
    <text evidence="2">The sequence shown here is derived from an EMBL/GenBank/DDBJ whole genome shotgun (WGS) entry which is preliminary data.</text>
</comment>
<protein>
    <recommendedName>
        <fullName evidence="1">HTH merR-type domain-containing protein</fullName>
    </recommendedName>
</protein>
<dbReference type="AlphaFoldDB" id="A0A1Q8C7T1"/>
<dbReference type="STRING" id="1912961.BU204_31595"/>
<keyword evidence="3" id="KW-1185">Reference proteome</keyword>
<accession>A0A1Q8C7T1</accession>
<dbReference type="Gene3D" id="1.10.1660.10">
    <property type="match status" value="1"/>
</dbReference>
<evidence type="ECO:0000313" key="3">
    <source>
        <dbReference type="Proteomes" id="UP000185596"/>
    </source>
</evidence>
<dbReference type="Pfam" id="PF13411">
    <property type="entry name" value="MerR_1"/>
    <property type="match status" value="1"/>
</dbReference>
<organism evidence="2 3">
    <name type="scientific">Actinophytocola xanthii</name>
    <dbReference type="NCBI Taxonomy" id="1912961"/>
    <lineage>
        <taxon>Bacteria</taxon>
        <taxon>Bacillati</taxon>
        <taxon>Actinomycetota</taxon>
        <taxon>Actinomycetes</taxon>
        <taxon>Pseudonocardiales</taxon>
        <taxon>Pseudonocardiaceae</taxon>
    </lineage>
</organism>
<dbReference type="Proteomes" id="UP000185596">
    <property type="component" value="Unassembled WGS sequence"/>
</dbReference>
<evidence type="ECO:0000259" key="1">
    <source>
        <dbReference type="Pfam" id="PF13411"/>
    </source>
</evidence>
<feature type="domain" description="HTH merR-type" evidence="1">
    <location>
        <begin position="37"/>
        <end position="89"/>
    </location>
</feature>
<proteinExistence type="predicted"/>
<dbReference type="InterPro" id="IPR000551">
    <property type="entry name" value="MerR-type_HTH_dom"/>
</dbReference>
<gene>
    <name evidence="2" type="ORF">BU204_31595</name>
</gene>
<dbReference type="SUPFAM" id="SSF46955">
    <property type="entry name" value="Putative DNA-binding domain"/>
    <property type="match status" value="1"/>
</dbReference>
<dbReference type="InterPro" id="IPR009061">
    <property type="entry name" value="DNA-bd_dom_put_sf"/>
</dbReference>
<reference evidence="2 3" key="1">
    <citation type="submission" date="2016-12" db="EMBL/GenBank/DDBJ databases">
        <title>The draft genome sequence of Actinophytocola sp. 11-183.</title>
        <authorList>
            <person name="Wang W."/>
            <person name="Yuan L."/>
        </authorList>
    </citation>
    <scope>NUCLEOTIDE SEQUENCE [LARGE SCALE GENOMIC DNA]</scope>
    <source>
        <strain evidence="2 3">11-183</strain>
    </source>
</reference>
<dbReference type="EMBL" id="MSIE01000075">
    <property type="protein sequence ID" value="OLF10424.1"/>
    <property type="molecule type" value="Genomic_DNA"/>
</dbReference>
<dbReference type="GO" id="GO:0003677">
    <property type="term" value="F:DNA binding"/>
    <property type="evidence" value="ECO:0007669"/>
    <property type="project" value="InterPro"/>
</dbReference>